<evidence type="ECO:0000256" key="7">
    <source>
        <dbReference type="ARBA" id="ARBA00044228"/>
    </source>
</evidence>
<dbReference type="InterPro" id="IPR051855">
    <property type="entry name" value="eIF2B_beta_subunit"/>
</dbReference>
<name>A0A6A6RMZ0_9PLEO</name>
<dbReference type="InterPro" id="IPR037171">
    <property type="entry name" value="NagB/RpiA_transferase-like"/>
</dbReference>
<protein>
    <recommendedName>
        <fullName evidence="6">Translation initiation factor eIF2B subunit beta</fullName>
    </recommendedName>
    <alternativeName>
        <fullName evidence="7">eIF2B GDP-GTP exchange factor subunit beta</fullName>
    </alternativeName>
</protein>
<dbReference type="Proteomes" id="UP000799753">
    <property type="component" value="Unassembled WGS sequence"/>
</dbReference>
<dbReference type="EMBL" id="MU006802">
    <property type="protein sequence ID" value="KAF2635933.1"/>
    <property type="molecule type" value="Genomic_DNA"/>
</dbReference>
<keyword evidence="10" id="KW-0175">Coiled coil</keyword>
<dbReference type="PANTHER" id="PTHR45859:SF1">
    <property type="entry name" value="TRANSLATION INITIATION FACTOR EIF-2B SUBUNIT BETA"/>
    <property type="match status" value="1"/>
</dbReference>
<evidence type="ECO:0000256" key="5">
    <source>
        <dbReference type="ARBA" id="ARBA00022917"/>
    </source>
</evidence>
<dbReference type="SUPFAM" id="SSF100950">
    <property type="entry name" value="NagB/RpiA/CoA transferase-like"/>
    <property type="match status" value="1"/>
</dbReference>
<evidence type="ECO:0000256" key="6">
    <source>
        <dbReference type="ARBA" id="ARBA00044122"/>
    </source>
</evidence>
<evidence type="ECO:0000313" key="12">
    <source>
        <dbReference type="EMBL" id="KAF2635933.1"/>
    </source>
</evidence>
<dbReference type="GO" id="GO:0005085">
    <property type="term" value="F:guanyl-nucleotide exchange factor activity"/>
    <property type="evidence" value="ECO:0007669"/>
    <property type="project" value="TreeGrafter"/>
</dbReference>
<feature type="region of interest" description="Disordered" evidence="11">
    <location>
        <begin position="201"/>
        <end position="222"/>
    </location>
</feature>
<evidence type="ECO:0000256" key="10">
    <source>
        <dbReference type="SAM" id="Coils"/>
    </source>
</evidence>
<evidence type="ECO:0000256" key="2">
    <source>
        <dbReference type="ARBA" id="ARBA00007251"/>
    </source>
</evidence>
<dbReference type="OrthoDB" id="269919at2759"/>
<feature type="coiled-coil region" evidence="10">
    <location>
        <begin position="240"/>
        <end position="267"/>
    </location>
</feature>
<keyword evidence="4 12" id="KW-0396">Initiation factor</keyword>
<dbReference type="GO" id="GO:0003743">
    <property type="term" value="F:translation initiation factor activity"/>
    <property type="evidence" value="ECO:0007669"/>
    <property type="project" value="UniProtKB-KW"/>
</dbReference>
<evidence type="ECO:0000256" key="11">
    <source>
        <dbReference type="SAM" id="MobiDB-lite"/>
    </source>
</evidence>
<dbReference type="AlphaFoldDB" id="A0A6A6RMZ0"/>
<comment type="subunit">
    <text evidence="8">Component of the translation initiation factor 2B (eIF2B) complex which is a heterodecamer of two sets of five different subunits: alpha, beta, gamma, delta and epsilon. Subunits alpha, beta and delta comprise a regulatory subcomplex and subunits epsilon and gamma comprise a catalytic subcomplex. Within the complex, the hexameric regulatory complex resides at the center, with the two heterodimeric catalytic subcomplexes bound on opposite sides.</text>
</comment>
<feature type="region of interest" description="Disordered" evidence="11">
    <location>
        <begin position="110"/>
        <end position="136"/>
    </location>
</feature>
<feature type="compositionally biased region" description="Polar residues" evidence="11">
    <location>
        <begin position="115"/>
        <end position="124"/>
    </location>
</feature>
<dbReference type="GO" id="GO:0005829">
    <property type="term" value="C:cytosol"/>
    <property type="evidence" value="ECO:0007669"/>
    <property type="project" value="UniProtKB-SubCell"/>
</dbReference>
<comment type="subcellular location">
    <subcellularLocation>
        <location evidence="1">Cytoplasm</location>
        <location evidence="1">Cytosol</location>
    </subcellularLocation>
</comment>
<dbReference type="InterPro" id="IPR042529">
    <property type="entry name" value="IF_2B-like_C"/>
</dbReference>
<evidence type="ECO:0000256" key="1">
    <source>
        <dbReference type="ARBA" id="ARBA00004514"/>
    </source>
</evidence>
<evidence type="ECO:0000256" key="9">
    <source>
        <dbReference type="RuleBase" id="RU003814"/>
    </source>
</evidence>
<feature type="compositionally biased region" description="Polar residues" evidence="11">
    <location>
        <begin position="201"/>
        <end position="213"/>
    </location>
</feature>
<dbReference type="Gene3D" id="3.40.50.10470">
    <property type="entry name" value="Translation initiation factor eif-2b, domain 2"/>
    <property type="match status" value="1"/>
</dbReference>
<proteinExistence type="inferred from homology"/>
<evidence type="ECO:0000313" key="13">
    <source>
        <dbReference type="Proteomes" id="UP000799753"/>
    </source>
</evidence>
<accession>A0A6A6RMZ0</accession>
<dbReference type="PANTHER" id="PTHR45859">
    <property type="entry name" value="TRANSLATION INITIATION FACTOR EIF-2B SUBUNIT BETA"/>
    <property type="match status" value="1"/>
</dbReference>
<dbReference type="FunFam" id="3.40.50.10470:FF:000008">
    <property type="entry name" value="Translation initiation factor 2B, beta subunit"/>
    <property type="match status" value="1"/>
</dbReference>
<evidence type="ECO:0000256" key="4">
    <source>
        <dbReference type="ARBA" id="ARBA00022540"/>
    </source>
</evidence>
<dbReference type="GO" id="GO:0005851">
    <property type="term" value="C:eukaryotic translation initiation factor 2B complex"/>
    <property type="evidence" value="ECO:0007669"/>
    <property type="project" value="TreeGrafter"/>
</dbReference>
<keyword evidence="13" id="KW-1185">Reference proteome</keyword>
<comment type="similarity">
    <text evidence="2 9">Belongs to the eIF-2B alpha/beta/delta subunits family.</text>
</comment>
<reference evidence="12" key="1">
    <citation type="journal article" date="2020" name="Stud. Mycol.">
        <title>101 Dothideomycetes genomes: a test case for predicting lifestyles and emergence of pathogens.</title>
        <authorList>
            <person name="Haridas S."/>
            <person name="Albert R."/>
            <person name="Binder M."/>
            <person name="Bloem J."/>
            <person name="Labutti K."/>
            <person name="Salamov A."/>
            <person name="Andreopoulos B."/>
            <person name="Baker S."/>
            <person name="Barry K."/>
            <person name="Bills G."/>
            <person name="Bluhm B."/>
            <person name="Cannon C."/>
            <person name="Castanera R."/>
            <person name="Culley D."/>
            <person name="Daum C."/>
            <person name="Ezra D."/>
            <person name="Gonzalez J."/>
            <person name="Henrissat B."/>
            <person name="Kuo A."/>
            <person name="Liang C."/>
            <person name="Lipzen A."/>
            <person name="Lutzoni F."/>
            <person name="Magnuson J."/>
            <person name="Mondo S."/>
            <person name="Nolan M."/>
            <person name="Ohm R."/>
            <person name="Pangilinan J."/>
            <person name="Park H.-J."/>
            <person name="Ramirez L."/>
            <person name="Alfaro M."/>
            <person name="Sun H."/>
            <person name="Tritt A."/>
            <person name="Yoshinaga Y."/>
            <person name="Zwiers L.-H."/>
            <person name="Turgeon B."/>
            <person name="Goodwin S."/>
            <person name="Spatafora J."/>
            <person name="Crous P."/>
            <person name="Grigoriev I."/>
        </authorList>
    </citation>
    <scope>NUCLEOTIDE SEQUENCE</scope>
    <source>
        <strain evidence="12">CBS 473.64</strain>
    </source>
</reference>
<keyword evidence="3" id="KW-0963">Cytoplasm</keyword>
<dbReference type="InterPro" id="IPR000649">
    <property type="entry name" value="IF-2B-related"/>
</dbReference>
<keyword evidence="5" id="KW-0648">Protein biosynthesis</keyword>
<dbReference type="Pfam" id="PF01008">
    <property type="entry name" value="IF-2B"/>
    <property type="match status" value="2"/>
</dbReference>
<gene>
    <name evidence="12" type="ORF">P280DRAFT_410686</name>
</gene>
<evidence type="ECO:0000256" key="8">
    <source>
        <dbReference type="ARBA" id="ARBA00046432"/>
    </source>
</evidence>
<evidence type="ECO:0000256" key="3">
    <source>
        <dbReference type="ARBA" id="ARBA00022490"/>
    </source>
</evidence>
<sequence>MAPGAALAPGLTSFLRSLKTNPSEHSVDHLIALLKRRQIRNSRPCAVATTALIEKVVGEFKGHDAMKLLDRVRSVGRRLTAAQPREVVVGNIVRRVLGLIREVVEDNVGGDLIGTSETGRSTPTQHDHGFRPPLNSSISSFSPLRHAAVEPMDASLYASDMSDSGELSRRPPLLSSHTSYAPTSSAPLVNSLFGLFSQPVDSSTNVSTPTGQASPDGKGAHSLNLDRLTELNRSQHFDLKGEVMNGIQELQEELEQSDKQIADLAHEHIHANEIILTHTASTTVQKFLTKAAKNRKFTVVHAETYPHDNTATHEVLLTGRKQGGKAQDEDDKWKCLTELGIPVYVIPDSHVFAIMSRVNKVILATHTVLANGGLVAAAGAHLIAQAAKSHQTPVVVLSGVYKLSPVYPFDLDELIEYGDAGAVVPYEDGEFVDKVDVEHPLYDYVPADLVDLYITNLGGHAPSFLYRIVADHYRTEDVVL</sequence>
<organism evidence="12 13">
    <name type="scientific">Massarina eburnea CBS 473.64</name>
    <dbReference type="NCBI Taxonomy" id="1395130"/>
    <lineage>
        <taxon>Eukaryota</taxon>
        <taxon>Fungi</taxon>
        <taxon>Dikarya</taxon>
        <taxon>Ascomycota</taxon>
        <taxon>Pezizomycotina</taxon>
        <taxon>Dothideomycetes</taxon>
        <taxon>Pleosporomycetidae</taxon>
        <taxon>Pleosporales</taxon>
        <taxon>Massarineae</taxon>
        <taxon>Massarinaceae</taxon>
        <taxon>Massarina</taxon>
    </lineage>
</organism>